<gene>
    <name evidence="1" type="ORF">AAF712_016183</name>
</gene>
<feature type="non-terminal residue" evidence="1">
    <location>
        <position position="71"/>
    </location>
</feature>
<proteinExistence type="predicted"/>
<dbReference type="EMBL" id="JBBXMP010000643">
    <property type="protein sequence ID" value="KAL0057184.1"/>
    <property type="molecule type" value="Genomic_DNA"/>
</dbReference>
<name>A0ABR2Z7H8_9AGAR</name>
<comment type="caution">
    <text evidence="1">The sequence shown here is derived from an EMBL/GenBank/DDBJ whole genome shotgun (WGS) entry which is preliminary data.</text>
</comment>
<accession>A0ABR2Z7H8</accession>
<organism evidence="1 2">
    <name type="scientific">Marasmius tenuissimus</name>
    <dbReference type="NCBI Taxonomy" id="585030"/>
    <lineage>
        <taxon>Eukaryota</taxon>
        <taxon>Fungi</taxon>
        <taxon>Dikarya</taxon>
        <taxon>Basidiomycota</taxon>
        <taxon>Agaricomycotina</taxon>
        <taxon>Agaricomycetes</taxon>
        <taxon>Agaricomycetidae</taxon>
        <taxon>Agaricales</taxon>
        <taxon>Marasmiineae</taxon>
        <taxon>Marasmiaceae</taxon>
        <taxon>Marasmius</taxon>
    </lineage>
</organism>
<protein>
    <submittedName>
        <fullName evidence="1">Uncharacterized protein</fullName>
    </submittedName>
</protein>
<dbReference type="Proteomes" id="UP001437256">
    <property type="component" value="Unassembled WGS sequence"/>
</dbReference>
<reference evidence="1 2" key="1">
    <citation type="submission" date="2024-05" db="EMBL/GenBank/DDBJ databases">
        <title>A draft genome resource for the thread blight pathogen Marasmius tenuissimus strain MS-2.</title>
        <authorList>
            <person name="Yulfo-Soto G.E."/>
            <person name="Baruah I.K."/>
            <person name="Amoako-Attah I."/>
            <person name="Bukari Y."/>
            <person name="Meinhardt L.W."/>
            <person name="Bailey B.A."/>
            <person name="Cohen S.P."/>
        </authorList>
    </citation>
    <scope>NUCLEOTIDE SEQUENCE [LARGE SCALE GENOMIC DNA]</scope>
    <source>
        <strain evidence="1 2">MS-2</strain>
    </source>
</reference>
<evidence type="ECO:0000313" key="1">
    <source>
        <dbReference type="EMBL" id="KAL0057184.1"/>
    </source>
</evidence>
<sequence>MVWLSRQVYPLLMMFPTENMEKSNDSPACEYEKLFSPVLQLSDAYEKHGVNSCDYHPLLKYEELTKSGTSL</sequence>
<evidence type="ECO:0000313" key="2">
    <source>
        <dbReference type="Proteomes" id="UP001437256"/>
    </source>
</evidence>
<keyword evidence="2" id="KW-1185">Reference proteome</keyword>